<accession>A0ACB7UL31</accession>
<dbReference type="Proteomes" id="UP000827976">
    <property type="component" value="Chromosome 15"/>
</dbReference>
<organism evidence="1 2">
    <name type="scientific">Dioscorea alata</name>
    <name type="common">Purple yam</name>
    <dbReference type="NCBI Taxonomy" id="55571"/>
    <lineage>
        <taxon>Eukaryota</taxon>
        <taxon>Viridiplantae</taxon>
        <taxon>Streptophyta</taxon>
        <taxon>Embryophyta</taxon>
        <taxon>Tracheophyta</taxon>
        <taxon>Spermatophyta</taxon>
        <taxon>Magnoliopsida</taxon>
        <taxon>Liliopsida</taxon>
        <taxon>Dioscoreales</taxon>
        <taxon>Dioscoreaceae</taxon>
        <taxon>Dioscorea</taxon>
    </lineage>
</organism>
<proteinExistence type="predicted"/>
<dbReference type="EMBL" id="CM037025">
    <property type="protein sequence ID" value="KAH7661197.1"/>
    <property type="molecule type" value="Genomic_DNA"/>
</dbReference>
<evidence type="ECO:0000313" key="1">
    <source>
        <dbReference type="EMBL" id="KAH7661197.1"/>
    </source>
</evidence>
<reference evidence="2" key="1">
    <citation type="journal article" date="2022" name="Nat. Commun.">
        <title>Chromosome evolution and the genetic basis of agronomically important traits in greater yam.</title>
        <authorList>
            <person name="Bredeson J.V."/>
            <person name="Lyons J.B."/>
            <person name="Oniyinde I.O."/>
            <person name="Okereke N.R."/>
            <person name="Kolade O."/>
            <person name="Nnabue I."/>
            <person name="Nwadili C.O."/>
            <person name="Hribova E."/>
            <person name="Parker M."/>
            <person name="Nwogha J."/>
            <person name="Shu S."/>
            <person name="Carlson J."/>
            <person name="Kariba R."/>
            <person name="Muthemba S."/>
            <person name="Knop K."/>
            <person name="Barton G.J."/>
            <person name="Sherwood A.V."/>
            <person name="Lopez-Montes A."/>
            <person name="Asiedu R."/>
            <person name="Jamnadass R."/>
            <person name="Muchugi A."/>
            <person name="Goodstein D."/>
            <person name="Egesi C.N."/>
            <person name="Featherston J."/>
            <person name="Asfaw A."/>
            <person name="Simpson G.G."/>
            <person name="Dolezel J."/>
            <person name="Hendre P.S."/>
            <person name="Van Deynze A."/>
            <person name="Kumar P.L."/>
            <person name="Obidiegwu J.E."/>
            <person name="Bhattacharjee R."/>
            <person name="Rokhsar D.S."/>
        </authorList>
    </citation>
    <scope>NUCLEOTIDE SEQUENCE [LARGE SCALE GENOMIC DNA]</scope>
    <source>
        <strain evidence="2">cv. TDa95/00328</strain>
    </source>
</reference>
<protein>
    <submittedName>
        <fullName evidence="1">Plant non-specific lipid-transfer protein/Par allergen protein</fullName>
    </submittedName>
</protein>
<sequence length="116" mass="12155">MAKVAALCVMAIMLSIALVMVKPTHAITCMDVDVALEPCIPYLVGQAPDPTKACCDGILHLKNLATTTLDRRAACTCMKAAASHLPGLKDSTVSALPQKCNAPLPYPISTSVDCTK</sequence>
<name>A0ACB7UL31_DIOAL</name>
<evidence type="ECO:0000313" key="2">
    <source>
        <dbReference type="Proteomes" id="UP000827976"/>
    </source>
</evidence>
<keyword evidence="2" id="KW-1185">Reference proteome</keyword>
<gene>
    <name evidence="1" type="ORF">IHE45_15G047700</name>
</gene>
<comment type="caution">
    <text evidence="1">The sequence shown here is derived from an EMBL/GenBank/DDBJ whole genome shotgun (WGS) entry which is preliminary data.</text>
</comment>